<sequence>MEKKRTVGFVFVEGFADWEFGMLSGSVNEWFGGRAVCLSPSPGPLKSIGGFRMLPDRGVDPSDNLDLDAVAVIGSDTWSDADAPDITPLLKDVLARGGIVGGICAGTLALARAGLFSGRKHTSNGAGWIESRLDTYAGSEHYQDVPYAVRDGHVVSAAGTAPGTFAIAFLEALFPEQAPQIAEMREMIAREFTSRSEKA</sequence>
<keyword evidence="2" id="KW-0645">Protease</keyword>
<dbReference type="Pfam" id="PF01965">
    <property type="entry name" value="DJ-1_PfpI"/>
    <property type="match status" value="1"/>
</dbReference>
<accession>A0ABU0S9P8</accession>
<gene>
    <name evidence="2" type="ORF">QFZ34_002373</name>
</gene>
<dbReference type="PANTHER" id="PTHR43130">
    <property type="entry name" value="ARAC-FAMILY TRANSCRIPTIONAL REGULATOR"/>
    <property type="match status" value="1"/>
</dbReference>
<name>A0ABU0S9P8_9HYPH</name>
<comment type="caution">
    <text evidence="2">The sequence shown here is derived from an EMBL/GenBank/DDBJ whole genome shotgun (WGS) entry which is preliminary data.</text>
</comment>
<dbReference type="SUPFAM" id="SSF52317">
    <property type="entry name" value="Class I glutamine amidotransferase-like"/>
    <property type="match status" value="1"/>
</dbReference>
<keyword evidence="3" id="KW-1185">Reference proteome</keyword>
<protein>
    <submittedName>
        <fullName evidence="2">Intracellular protease/amidase</fullName>
    </submittedName>
</protein>
<proteinExistence type="predicted"/>
<dbReference type="GO" id="GO:0006508">
    <property type="term" value="P:proteolysis"/>
    <property type="evidence" value="ECO:0007669"/>
    <property type="project" value="UniProtKB-KW"/>
</dbReference>
<dbReference type="InterPro" id="IPR029062">
    <property type="entry name" value="Class_I_gatase-like"/>
</dbReference>
<dbReference type="Proteomes" id="UP001237780">
    <property type="component" value="Unassembled WGS sequence"/>
</dbReference>
<dbReference type="GO" id="GO:0008233">
    <property type="term" value="F:peptidase activity"/>
    <property type="evidence" value="ECO:0007669"/>
    <property type="project" value="UniProtKB-KW"/>
</dbReference>
<reference evidence="2 3" key="1">
    <citation type="submission" date="2023-07" db="EMBL/GenBank/DDBJ databases">
        <title>Comparative genomics of wheat-associated soil bacteria to identify genetic determinants of phenazine resistance.</title>
        <authorList>
            <person name="Mouncey N."/>
        </authorList>
    </citation>
    <scope>NUCLEOTIDE SEQUENCE [LARGE SCALE GENOMIC DNA]</scope>
    <source>
        <strain evidence="2 3">W4I11</strain>
    </source>
</reference>
<evidence type="ECO:0000313" key="3">
    <source>
        <dbReference type="Proteomes" id="UP001237780"/>
    </source>
</evidence>
<dbReference type="EMBL" id="JAUSZT010000003">
    <property type="protein sequence ID" value="MDQ0997191.1"/>
    <property type="molecule type" value="Genomic_DNA"/>
</dbReference>
<dbReference type="InterPro" id="IPR002818">
    <property type="entry name" value="DJ-1/PfpI"/>
</dbReference>
<evidence type="ECO:0000313" key="2">
    <source>
        <dbReference type="EMBL" id="MDQ0997191.1"/>
    </source>
</evidence>
<organism evidence="2 3">
    <name type="scientific">Phyllobacterium ifriqiyense</name>
    <dbReference type="NCBI Taxonomy" id="314238"/>
    <lineage>
        <taxon>Bacteria</taxon>
        <taxon>Pseudomonadati</taxon>
        <taxon>Pseudomonadota</taxon>
        <taxon>Alphaproteobacteria</taxon>
        <taxon>Hyphomicrobiales</taxon>
        <taxon>Phyllobacteriaceae</taxon>
        <taxon>Phyllobacterium</taxon>
    </lineage>
</organism>
<dbReference type="RefSeq" id="WP_115054127.1">
    <property type="nucleotide sequence ID" value="NZ_JAUSZT010000003.1"/>
</dbReference>
<dbReference type="PANTHER" id="PTHR43130:SF3">
    <property type="entry name" value="HTH-TYPE TRANSCRIPTIONAL REGULATOR RV1931C"/>
    <property type="match status" value="1"/>
</dbReference>
<feature type="domain" description="DJ-1/PfpI" evidence="1">
    <location>
        <begin position="7"/>
        <end position="171"/>
    </location>
</feature>
<evidence type="ECO:0000259" key="1">
    <source>
        <dbReference type="Pfam" id="PF01965"/>
    </source>
</evidence>
<keyword evidence="2" id="KW-0378">Hydrolase</keyword>
<dbReference type="Gene3D" id="3.40.50.880">
    <property type="match status" value="1"/>
</dbReference>
<dbReference type="InterPro" id="IPR052158">
    <property type="entry name" value="INH-QAR"/>
</dbReference>